<feature type="region of interest" description="Disordered" evidence="6">
    <location>
        <begin position="80"/>
        <end position="99"/>
    </location>
</feature>
<evidence type="ECO:0000313" key="8">
    <source>
        <dbReference type="Proteomes" id="UP001221898"/>
    </source>
</evidence>
<comment type="caution">
    <text evidence="7">The sequence shown here is derived from an EMBL/GenBank/DDBJ whole genome shotgun (WGS) entry which is preliminary data.</text>
</comment>
<evidence type="ECO:0000313" key="7">
    <source>
        <dbReference type="EMBL" id="KAJ8397913.1"/>
    </source>
</evidence>
<dbReference type="GO" id="GO:0005814">
    <property type="term" value="C:centriole"/>
    <property type="evidence" value="ECO:0007669"/>
    <property type="project" value="UniProtKB-SubCell"/>
</dbReference>
<protein>
    <submittedName>
        <fullName evidence="7">Uncharacterized protein</fullName>
    </submittedName>
</protein>
<name>A0AAD7S8K8_9TELE</name>
<dbReference type="Proteomes" id="UP001221898">
    <property type="component" value="Unassembled WGS sequence"/>
</dbReference>
<keyword evidence="3" id="KW-0206">Cytoskeleton</keyword>
<dbReference type="PANTHER" id="PTHR20544:SF0">
    <property type="entry name" value="NUCLEOPROTEIN TPR_MLP1 DOMAIN-CONTAINING PROTEIN"/>
    <property type="match status" value="1"/>
</dbReference>
<feature type="coiled-coil region" evidence="5">
    <location>
        <begin position="471"/>
        <end position="649"/>
    </location>
</feature>
<feature type="coiled-coil region" evidence="5">
    <location>
        <begin position="240"/>
        <end position="316"/>
    </location>
</feature>
<accession>A0AAD7S8K8</accession>
<evidence type="ECO:0000256" key="1">
    <source>
        <dbReference type="ARBA" id="ARBA00004114"/>
    </source>
</evidence>
<dbReference type="AlphaFoldDB" id="A0AAD7S8K8"/>
<gene>
    <name evidence="7" type="ORF">AAFF_G00432600</name>
</gene>
<evidence type="ECO:0000256" key="4">
    <source>
        <dbReference type="ARBA" id="ARBA00038123"/>
    </source>
</evidence>
<keyword evidence="2" id="KW-0963">Cytoplasm</keyword>
<comment type="similarity">
    <text evidence="4">Belongs to the CEP135/TSGA10 family.</text>
</comment>
<feature type="coiled-coil region" evidence="5">
    <location>
        <begin position="159"/>
        <end position="186"/>
    </location>
</feature>
<comment type="subcellular location">
    <subcellularLocation>
        <location evidence="1">Cytoplasm</location>
        <location evidence="1">Cytoskeleton</location>
        <location evidence="1">Microtubule organizing center</location>
        <location evidence="1">Centrosome</location>
        <location evidence="1">Centriole</location>
    </subcellularLocation>
</comment>
<proteinExistence type="inferred from homology"/>
<dbReference type="InterPro" id="IPR051877">
    <property type="entry name" value="Centriole_BasalBody_StrucProt"/>
</dbReference>
<dbReference type="SUPFAM" id="SSF57997">
    <property type="entry name" value="Tropomyosin"/>
    <property type="match status" value="1"/>
</dbReference>
<organism evidence="7 8">
    <name type="scientific">Aldrovandia affinis</name>
    <dbReference type="NCBI Taxonomy" id="143900"/>
    <lineage>
        <taxon>Eukaryota</taxon>
        <taxon>Metazoa</taxon>
        <taxon>Chordata</taxon>
        <taxon>Craniata</taxon>
        <taxon>Vertebrata</taxon>
        <taxon>Euteleostomi</taxon>
        <taxon>Actinopterygii</taxon>
        <taxon>Neopterygii</taxon>
        <taxon>Teleostei</taxon>
        <taxon>Notacanthiformes</taxon>
        <taxon>Halosauridae</taxon>
        <taxon>Aldrovandia</taxon>
    </lineage>
</organism>
<evidence type="ECO:0000256" key="2">
    <source>
        <dbReference type="ARBA" id="ARBA00022490"/>
    </source>
</evidence>
<feature type="coiled-coil region" evidence="5">
    <location>
        <begin position="408"/>
        <end position="435"/>
    </location>
</feature>
<dbReference type="Gene3D" id="1.10.287.1490">
    <property type="match status" value="1"/>
</dbReference>
<evidence type="ECO:0000256" key="6">
    <source>
        <dbReference type="SAM" id="MobiDB-lite"/>
    </source>
</evidence>
<dbReference type="PANTHER" id="PTHR20544">
    <property type="entry name" value="CENTROSOMAL PROTEIN CEP135"/>
    <property type="match status" value="1"/>
</dbReference>
<dbReference type="EMBL" id="JAINUG010000094">
    <property type="protein sequence ID" value="KAJ8397913.1"/>
    <property type="molecule type" value="Genomic_DNA"/>
</dbReference>
<evidence type="ECO:0000256" key="3">
    <source>
        <dbReference type="ARBA" id="ARBA00023212"/>
    </source>
</evidence>
<feature type="coiled-coil region" evidence="5">
    <location>
        <begin position="685"/>
        <end position="754"/>
    </location>
</feature>
<keyword evidence="5" id="KW-0175">Coiled coil</keyword>
<sequence>MTVSKAISWKETRILHWTLESDPDETMQWGRPSSSFYLPERAQDGSFRTNPDTLPARIGHTARLQKLGLSDSYWRLEKDRDVTQRSRSPTRSFSRHLPIKPGQSLDMALRRDKDFQFTSCQPVKQMAMAGPQRNENKAWMPYQQDERARLRQKCVEMDRDEALTKLQNWTIEKDGLRDQLKISQDRTMNDRVFQIQRVMDLQDTILKLDRESGDCRRKISIMKEDTLSLKEDNCTLRCMFDTSQEELKKLKAKCSSLSQLKTVAESGFSDNQRNLEAKTRELQSVEERKKQLEERNDALSKQVSSLREEAHTLQSSMFQLNQDKDILQRLLDDKEKIIGKQKLKVDKVEISTESLQQAVRGRDRELEAMRWNLTGVTDKLDTAAREKEAVLQANSQLSDNLEKAHLDHKALQFKMEESSQELENLHRKLQDYITETSSTDELLFSKDKVIERLQLTVQDLEASALSRQQAMSKGEQEMEAVRRKLTDAEKDLDKVTKEKESVEKALQQSMDGSNQEEEILKNKLQEIINESFRTNKLRASKEKVTGNQQLGVEELEASAKRLQQAIERGEKEMEAVQRNLTDTEENLDKAIKENESTQEANTQLRDNLDNAQLDIQALQRNVEESNQELEELRGKVQDYNVDKSCTEDRLSYKDKVIQSLQLVIQERETASKSLQQAVGRGEKDLEALRRKLTVTEADLDAVMKEKATLLKEHTFLRVDLDKAQLENHALQRKVDMSNQDVEDLQRELQSFNTDFSGLENWLYSSEEAIGRLELTFEELETSTTGLRKLVRVSSQEVEAEWRKTLGEEEELGVLGRGGSLAADGQKYDGRARACPVRLSL</sequence>
<keyword evidence="8" id="KW-1185">Reference proteome</keyword>
<evidence type="ECO:0000256" key="5">
    <source>
        <dbReference type="SAM" id="Coils"/>
    </source>
</evidence>
<reference evidence="7" key="1">
    <citation type="journal article" date="2023" name="Science">
        <title>Genome structures resolve the early diversification of teleost fishes.</title>
        <authorList>
            <person name="Parey E."/>
            <person name="Louis A."/>
            <person name="Montfort J."/>
            <person name="Bouchez O."/>
            <person name="Roques C."/>
            <person name="Iampietro C."/>
            <person name="Lluch J."/>
            <person name="Castinel A."/>
            <person name="Donnadieu C."/>
            <person name="Desvignes T."/>
            <person name="Floi Bucao C."/>
            <person name="Jouanno E."/>
            <person name="Wen M."/>
            <person name="Mejri S."/>
            <person name="Dirks R."/>
            <person name="Jansen H."/>
            <person name="Henkel C."/>
            <person name="Chen W.J."/>
            <person name="Zahm M."/>
            <person name="Cabau C."/>
            <person name="Klopp C."/>
            <person name="Thompson A.W."/>
            <person name="Robinson-Rechavi M."/>
            <person name="Braasch I."/>
            <person name="Lecointre G."/>
            <person name="Bobe J."/>
            <person name="Postlethwait J.H."/>
            <person name="Berthelot C."/>
            <person name="Roest Crollius H."/>
            <person name="Guiguen Y."/>
        </authorList>
    </citation>
    <scope>NUCLEOTIDE SEQUENCE</scope>
    <source>
        <strain evidence="7">NC1722</strain>
    </source>
</reference>